<dbReference type="AlphaFoldDB" id="A0A6P8WAF1"/>
<protein>
    <submittedName>
        <fullName evidence="2">LOW QUALITY PROTEIN: uncharacterized protein LOC117565542</fullName>
    </submittedName>
</protein>
<sequence>MRRVGKEQNRNEEAADNRSSLLHLNDDVLSLIVDYLEVFQQFELSQLHSRLLNVVQALWRTRVRNVELLDEEMLGVSSRQFQAFITALTPHVEQLNCQRLDVRRLRQLSDGSLNRVTQLEWIRGKCDRRGRLRFVDEDVRLLKRLCPGLRQLTLRGCQVTGKYLCELQQLEELCLDECECLKSKHFRDIFRQLKLRKFDIMDNCDEVNCCDLVQLCPTLENIKIADYHLCMETDITQELLQLPHLRELSIYSKNFVFDVLERIARPRVNHGKLIEGVRFNGLLHDYGRFFRELGNLHQLRRLEIKGILDEGMLQRLNNQMLEQLAPQLPELQQLHISGYQMESDAPLLKFVSNCRQLRILDVNGTRCGGDAFVERCLALLAKQSWRSHPLELWILCSDISYDILKSQRYLIDEKLLRIYNNRMLTGQDHLPNVLKFSFVR</sequence>
<dbReference type="Gene3D" id="3.80.10.10">
    <property type="entry name" value="Ribonuclease Inhibitor"/>
    <property type="match status" value="2"/>
</dbReference>
<proteinExistence type="predicted"/>
<dbReference type="GeneID" id="117565542"/>
<evidence type="ECO:0000313" key="1">
    <source>
        <dbReference type="Proteomes" id="UP000515160"/>
    </source>
</evidence>
<gene>
    <name evidence="2" type="primary">LOC117565542</name>
</gene>
<dbReference type="RefSeq" id="XP_034100579.2">
    <property type="nucleotide sequence ID" value="XM_034244688.2"/>
</dbReference>
<evidence type="ECO:0000313" key="2">
    <source>
        <dbReference type="RefSeq" id="XP_034100579.2"/>
    </source>
</evidence>
<reference evidence="2" key="1">
    <citation type="submission" date="2025-08" db="UniProtKB">
        <authorList>
            <consortium name="RefSeq"/>
        </authorList>
    </citation>
    <scope>IDENTIFICATION</scope>
    <source>
        <strain evidence="2">15112-1751.03</strain>
        <tissue evidence="2">Whole Adult</tissue>
    </source>
</reference>
<dbReference type="SUPFAM" id="SSF52047">
    <property type="entry name" value="RNI-like"/>
    <property type="match status" value="1"/>
</dbReference>
<dbReference type="OrthoDB" id="550575at2759"/>
<keyword evidence="1" id="KW-1185">Reference proteome</keyword>
<organism evidence="1 2">
    <name type="scientific">Drosophila albomicans</name>
    <name type="common">Fruit fly</name>
    <dbReference type="NCBI Taxonomy" id="7291"/>
    <lineage>
        <taxon>Eukaryota</taxon>
        <taxon>Metazoa</taxon>
        <taxon>Ecdysozoa</taxon>
        <taxon>Arthropoda</taxon>
        <taxon>Hexapoda</taxon>
        <taxon>Insecta</taxon>
        <taxon>Pterygota</taxon>
        <taxon>Neoptera</taxon>
        <taxon>Endopterygota</taxon>
        <taxon>Diptera</taxon>
        <taxon>Brachycera</taxon>
        <taxon>Muscomorpha</taxon>
        <taxon>Ephydroidea</taxon>
        <taxon>Drosophilidae</taxon>
        <taxon>Drosophila</taxon>
    </lineage>
</organism>
<accession>A0A6P8WAF1</accession>
<dbReference type="Proteomes" id="UP000515160">
    <property type="component" value="Chromosome 2L"/>
</dbReference>
<dbReference type="InterPro" id="IPR032675">
    <property type="entry name" value="LRR_dom_sf"/>
</dbReference>
<name>A0A6P8WAF1_DROAB</name>